<dbReference type="Proteomes" id="UP001160148">
    <property type="component" value="Unassembled WGS sequence"/>
</dbReference>
<reference evidence="1 2" key="1">
    <citation type="submission" date="2023-01" db="EMBL/GenBank/DDBJ databases">
        <authorList>
            <person name="Whitehead M."/>
        </authorList>
    </citation>
    <scope>NUCLEOTIDE SEQUENCE [LARGE SCALE GENOMIC DNA]</scope>
</reference>
<sequence>MFSSAKTKNLANNSADKLMPNCDFQTFVINALTKMKYDISSLNSKTNATHILLNSFVTNSGNSSIQGQLNNNQRR</sequence>
<evidence type="ECO:0000313" key="2">
    <source>
        <dbReference type="Proteomes" id="UP001160148"/>
    </source>
</evidence>
<gene>
    <name evidence="1" type="ORF">MEUPH1_LOCUS25258</name>
</gene>
<accession>A0AAV0XU89</accession>
<comment type="caution">
    <text evidence="1">The sequence shown here is derived from an EMBL/GenBank/DDBJ whole genome shotgun (WGS) entry which is preliminary data.</text>
</comment>
<evidence type="ECO:0000313" key="1">
    <source>
        <dbReference type="EMBL" id="CAI6371229.1"/>
    </source>
</evidence>
<proteinExistence type="predicted"/>
<dbReference type="AlphaFoldDB" id="A0AAV0XU89"/>
<protein>
    <submittedName>
        <fullName evidence="1">Uncharacterized protein</fullName>
    </submittedName>
</protein>
<dbReference type="EMBL" id="CARXXK010000827">
    <property type="protein sequence ID" value="CAI6371229.1"/>
    <property type="molecule type" value="Genomic_DNA"/>
</dbReference>
<name>A0AAV0XU89_9HEMI</name>
<organism evidence="1 2">
    <name type="scientific">Macrosiphum euphorbiae</name>
    <name type="common">potato aphid</name>
    <dbReference type="NCBI Taxonomy" id="13131"/>
    <lineage>
        <taxon>Eukaryota</taxon>
        <taxon>Metazoa</taxon>
        <taxon>Ecdysozoa</taxon>
        <taxon>Arthropoda</taxon>
        <taxon>Hexapoda</taxon>
        <taxon>Insecta</taxon>
        <taxon>Pterygota</taxon>
        <taxon>Neoptera</taxon>
        <taxon>Paraneoptera</taxon>
        <taxon>Hemiptera</taxon>
        <taxon>Sternorrhyncha</taxon>
        <taxon>Aphidomorpha</taxon>
        <taxon>Aphidoidea</taxon>
        <taxon>Aphididae</taxon>
        <taxon>Macrosiphini</taxon>
        <taxon>Macrosiphum</taxon>
    </lineage>
</organism>
<keyword evidence="2" id="KW-1185">Reference proteome</keyword>